<comment type="pathway">
    <text evidence="2">Protein modification; protein ubiquitination.</text>
</comment>
<evidence type="ECO:0000256" key="2">
    <source>
        <dbReference type="ARBA" id="ARBA00004906"/>
    </source>
</evidence>
<protein>
    <recommendedName>
        <fullName evidence="3">RING-type E3 ubiquitin transferase</fullName>
        <ecNumber evidence="3">2.3.2.27</ecNumber>
    </recommendedName>
</protein>
<dbReference type="GO" id="GO:0000151">
    <property type="term" value="C:ubiquitin ligase complex"/>
    <property type="evidence" value="ECO:0007669"/>
    <property type="project" value="InterPro"/>
</dbReference>
<feature type="compositionally biased region" description="Polar residues" evidence="9">
    <location>
        <begin position="108"/>
        <end position="118"/>
    </location>
</feature>
<gene>
    <name evidence="11" type="primary">RvY_08833</name>
    <name evidence="11" type="synonym">RvY_08833.2</name>
    <name evidence="11" type="ORF">RvY_08833-2</name>
</gene>
<feature type="compositionally biased region" description="Basic and acidic residues" evidence="9">
    <location>
        <begin position="92"/>
        <end position="101"/>
    </location>
</feature>
<evidence type="ECO:0000256" key="8">
    <source>
        <dbReference type="PROSITE-ProRule" id="PRU00175"/>
    </source>
</evidence>
<dbReference type="GO" id="GO:0016567">
    <property type="term" value="P:protein ubiquitination"/>
    <property type="evidence" value="ECO:0007669"/>
    <property type="project" value="UniProtKB-UniPathway"/>
</dbReference>
<dbReference type="InterPro" id="IPR013083">
    <property type="entry name" value="Znf_RING/FYVE/PHD"/>
</dbReference>
<dbReference type="AlphaFoldDB" id="A0A1D1V790"/>
<dbReference type="PANTHER" id="PTHR46076:SF3">
    <property type="entry name" value="E3 UBIQUITIN-PROTEIN LIGASE RING1"/>
    <property type="match status" value="1"/>
</dbReference>
<keyword evidence="12" id="KW-1185">Reference proteome</keyword>
<dbReference type="InterPro" id="IPR043540">
    <property type="entry name" value="RING1/RING2"/>
</dbReference>
<dbReference type="Pfam" id="PF13923">
    <property type="entry name" value="zf-C3HC4_2"/>
    <property type="match status" value="1"/>
</dbReference>
<evidence type="ECO:0000259" key="10">
    <source>
        <dbReference type="PROSITE" id="PS50089"/>
    </source>
</evidence>
<comment type="caution">
    <text evidence="11">The sequence shown here is derived from an EMBL/GenBank/DDBJ whole genome shotgun (WGS) entry which is preliminary data.</text>
</comment>
<keyword evidence="7" id="KW-0862">Zinc</keyword>
<evidence type="ECO:0000256" key="3">
    <source>
        <dbReference type="ARBA" id="ARBA00012483"/>
    </source>
</evidence>
<dbReference type="UniPathway" id="UPA00143"/>
<sequence length="118" mass="13318">MAQRGGLWDLTPYELDRQPHLLSQDNDAVIRTTGRLLESELQCAICLDVLRKTMTTKECLHRFCDECIRQALRNGNKAEAYLHASSSSGPTFRRDYKDHLPSARNHGRTSCSSPGQAE</sequence>
<name>A0A1D1V790_RAMVA</name>
<dbReference type="SUPFAM" id="SSF57850">
    <property type="entry name" value="RING/U-box"/>
    <property type="match status" value="1"/>
</dbReference>
<organism evidence="11 12">
    <name type="scientific">Ramazzottius varieornatus</name>
    <name type="common">Water bear</name>
    <name type="synonym">Tardigrade</name>
    <dbReference type="NCBI Taxonomy" id="947166"/>
    <lineage>
        <taxon>Eukaryota</taxon>
        <taxon>Metazoa</taxon>
        <taxon>Ecdysozoa</taxon>
        <taxon>Tardigrada</taxon>
        <taxon>Eutardigrada</taxon>
        <taxon>Parachela</taxon>
        <taxon>Hypsibioidea</taxon>
        <taxon>Ramazzottiidae</taxon>
        <taxon>Ramazzottius</taxon>
    </lineage>
</organism>
<dbReference type="InterPro" id="IPR017907">
    <property type="entry name" value="Znf_RING_CS"/>
</dbReference>
<evidence type="ECO:0000256" key="4">
    <source>
        <dbReference type="ARBA" id="ARBA00022679"/>
    </source>
</evidence>
<dbReference type="Gene3D" id="3.30.40.10">
    <property type="entry name" value="Zinc/RING finger domain, C3HC4 (zinc finger)"/>
    <property type="match status" value="1"/>
</dbReference>
<evidence type="ECO:0000313" key="11">
    <source>
        <dbReference type="EMBL" id="GAU97559.1"/>
    </source>
</evidence>
<keyword evidence="6 8" id="KW-0863">Zinc-finger</keyword>
<reference evidence="11 12" key="1">
    <citation type="journal article" date="2016" name="Nat. Commun.">
        <title>Extremotolerant tardigrade genome and improved radiotolerance of human cultured cells by tardigrade-unique protein.</title>
        <authorList>
            <person name="Hashimoto T."/>
            <person name="Horikawa D.D."/>
            <person name="Saito Y."/>
            <person name="Kuwahara H."/>
            <person name="Kozuka-Hata H."/>
            <person name="Shin-I T."/>
            <person name="Minakuchi Y."/>
            <person name="Ohishi K."/>
            <person name="Motoyama A."/>
            <person name="Aizu T."/>
            <person name="Enomoto A."/>
            <person name="Kondo K."/>
            <person name="Tanaka S."/>
            <person name="Hara Y."/>
            <person name="Koshikawa S."/>
            <person name="Sagara H."/>
            <person name="Miura T."/>
            <person name="Yokobori S."/>
            <person name="Miyagawa K."/>
            <person name="Suzuki Y."/>
            <person name="Kubo T."/>
            <person name="Oyama M."/>
            <person name="Kohara Y."/>
            <person name="Fujiyama A."/>
            <person name="Arakawa K."/>
            <person name="Katayama T."/>
            <person name="Toyoda A."/>
            <person name="Kunieda T."/>
        </authorList>
    </citation>
    <scope>NUCLEOTIDE SEQUENCE [LARGE SCALE GENOMIC DNA]</scope>
    <source>
        <strain evidence="11 12">YOKOZUNA-1</strain>
    </source>
</reference>
<dbReference type="OrthoDB" id="337575at2759"/>
<dbReference type="GO" id="GO:0003682">
    <property type="term" value="F:chromatin binding"/>
    <property type="evidence" value="ECO:0007669"/>
    <property type="project" value="TreeGrafter"/>
</dbReference>
<keyword evidence="4" id="KW-0808">Transferase</keyword>
<evidence type="ECO:0000256" key="9">
    <source>
        <dbReference type="SAM" id="MobiDB-lite"/>
    </source>
</evidence>
<dbReference type="PANTHER" id="PTHR46076">
    <property type="entry name" value="E3 UBIQUITIN-PROTEIN LIGASE RING1 / RING 2 FAMILY MEMBER"/>
    <property type="match status" value="1"/>
</dbReference>
<dbReference type="Proteomes" id="UP000186922">
    <property type="component" value="Unassembled WGS sequence"/>
</dbReference>
<dbReference type="PROSITE" id="PS50089">
    <property type="entry name" value="ZF_RING_2"/>
    <property type="match status" value="1"/>
</dbReference>
<dbReference type="PROSITE" id="PS00518">
    <property type="entry name" value="ZF_RING_1"/>
    <property type="match status" value="1"/>
</dbReference>
<evidence type="ECO:0000256" key="7">
    <source>
        <dbReference type="ARBA" id="ARBA00022833"/>
    </source>
</evidence>
<feature type="region of interest" description="Disordered" evidence="9">
    <location>
        <begin position="83"/>
        <end position="118"/>
    </location>
</feature>
<evidence type="ECO:0000313" key="12">
    <source>
        <dbReference type="Proteomes" id="UP000186922"/>
    </source>
</evidence>
<dbReference type="GO" id="GO:0061630">
    <property type="term" value="F:ubiquitin protein ligase activity"/>
    <property type="evidence" value="ECO:0007669"/>
    <property type="project" value="UniProtKB-EC"/>
</dbReference>
<dbReference type="EC" id="2.3.2.27" evidence="3"/>
<dbReference type="GO" id="GO:0031519">
    <property type="term" value="C:PcG protein complex"/>
    <property type="evidence" value="ECO:0007669"/>
    <property type="project" value="TreeGrafter"/>
</dbReference>
<accession>A0A1D1V790</accession>
<comment type="catalytic activity">
    <reaction evidence="1">
        <text>S-ubiquitinyl-[E2 ubiquitin-conjugating enzyme]-L-cysteine + [acceptor protein]-L-lysine = [E2 ubiquitin-conjugating enzyme]-L-cysteine + N(6)-ubiquitinyl-[acceptor protein]-L-lysine.</text>
        <dbReference type="EC" id="2.3.2.27"/>
    </reaction>
</comment>
<dbReference type="EMBL" id="BDGG01000004">
    <property type="protein sequence ID" value="GAU97559.1"/>
    <property type="molecule type" value="Genomic_DNA"/>
</dbReference>
<dbReference type="GO" id="GO:0008270">
    <property type="term" value="F:zinc ion binding"/>
    <property type="evidence" value="ECO:0007669"/>
    <property type="project" value="UniProtKB-KW"/>
</dbReference>
<keyword evidence="5" id="KW-0479">Metal-binding</keyword>
<proteinExistence type="predicted"/>
<evidence type="ECO:0000256" key="1">
    <source>
        <dbReference type="ARBA" id="ARBA00000900"/>
    </source>
</evidence>
<dbReference type="InterPro" id="IPR001841">
    <property type="entry name" value="Znf_RING"/>
</dbReference>
<evidence type="ECO:0000256" key="6">
    <source>
        <dbReference type="ARBA" id="ARBA00022771"/>
    </source>
</evidence>
<feature type="domain" description="RING-type" evidence="10">
    <location>
        <begin position="43"/>
        <end position="93"/>
    </location>
</feature>
<dbReference type="STRING" id="947166.A0A1D1V790"/>
<evidence type="ECO:0000256" key="5">
    <source>
        <dbReference type="ARBA" id="ARBA00022723"/>
    </source>
</evidence>